<evidence type="ECO:0000256" key="2">
    <source>
        <dbReference type="ARBA" id="ARBA00022771"/>
    </source>
</evidence>
<dbReference type="InterPro" id="IPR049914">
    <property type="entry name" value="PHD1-3/5-6"/>
</dbReference>
<dbReference type="PANTHER" id="PTHR33304:SF9">
    <property type="entry name" value="RING_FYVE_PHD ZINC FINGER SUPERFAMILY PROTEIN"/>
    <property type="match status" value="1"/>
</dbReference>
<comment type="caution">
    <text evidence="9">The sequence shown here is derived from an EMBL/GenBank/DDBJ whole genome shotgun (WGS) entry which is preliminary data.</text>
</comment>
<organism evidence="9 10">
    <name type="scientific">Protea cynaroides</name>
    <dbReference type="NCBI Taxonomy" id="273540"/>
    <lineage>
        <taxon>Eukaryota</taxon>
        <taxon>Viridiplantae</taxon>
        <taxon>Streptophyta</taxon>
        <taxon>Embryophyta</taxon>
        <taxon>Tracheophyta</taxon>
        <taxon>Spermatophyta</taxon>
        <taxon>Magnoliopsida</taxon>
        <taxon>Proteales</taxon>
        <taxon>Proteaceae</taxon>
        <taxon>Protea</taxon>
    </lineage>
</organism>
<gene>
    <name evidence="9" type="ORF">NE237_025901</name>
</gene>
<feature type="compositionally biased region" description="Basic and acidic residues" evidence="7">
    <location>
        <begin position="667"/>
        <end position="676"/>
    </location>
</feature>
<dbReference type="GO" id="GO:0008270">
    <property type="term" value="F:zinc ion binding"/>
    <property type="evidence" value="ECO:0007669"/>
    <property type="project" value="UniProtKB-KW"/>
</dbReference>
<feature type="region of interest" description="Disordered" evidence="7">
    <location>
        <begin position="882"/>
        <end position="952"/>
    </location>
</feature>
<evidence type="ECO:0000256" key="5">
    <source>
        <dbReference type="ARBA" id="ARBA00023163"/>
    </source>
</evidence>
<dbReference type="GO" id="GO:0140566">
    <property type="term" value="F:histone reader activity"/>
    <property type="evidence" value="ECO:0007669"/>
    <property type="project" value="InterPro"/>
</dbReference>
<dbReference type="InterPro" id="IPR056280">
    <property type="entry name" value="AIPP2-like_SPOC"/>
</dbReference>
<feature type="compositionally biased region" description="Low complexity" evidence="7">
    <location>
        <begin position="905"/>
        <end position="916"/>
    </location>
</feature>
<keyword evidence="1" id="KW-0479">Metal-binding</keyword>
<evidence type="ECO:0000313" key="9">
    <source>
        <dbReference type="EMBL" id="KAJ4958790.1"/>
    </source>
</evidence>
<dbReference type="InterPro" id="IPR019787">
    <property type="entry name" value="Znf_PHD-finger"/>
</dbReference>
<proteinExistence type="predicted"/>
<dbReference type="InterPro" id="IPR011011">
    <property type="entry name" value="Znf_FYVE_PHD"/>
</dbReference>
<dbReference type="SUPFAM" id="SSF57903">
    <property type="entry name" value="FYVE/PHD zinc finger"/>
    <property type="match status" value="1"/>
</dbReference>
<evidence type="ECO:0000256" key="4">
    <source>
        <dbReference type="ARBA" id="ARBA00023015"/>
    </source>
</evidence>
<dbReference type="Gene3D" id="3.30.40.10">
    <property type="entry name" value="Zinc/RING finger domain, C3HC4 (zinc finger)"/>
    <property type="match status" value="1"/>
</dbReference>
<evidence type="ECO:0000256" key="3">
    <source>
        <dbReference type="ARBA" id="ARBA00022833"/>
    </source>
</evidence>
<dbReference type="OrthoDB" id="787137at2759"/>
<dbReference type="PANTHER" id="PTHR33304">
    <property type="match status" value="1"/>
</dbReference>
<evidence type="ECO:0000259" key="8">
    <source>
        <dbReference type="PROSITE" id="PS50016"/>
    </source>
</evidence>
<feature type="compositionally biased region" description="Basic and acidic residues" evidence="7">
    <location>
        <begin position="470"/>
        <end position="485"/>
    </location>
</feature>
<reference evidence="9" key="1">
    <citation type="journal article" date="2023" name="Plant J.">
        <title>The genome of the king protea, Protea cynaroides.</title>
        <authorList>
            <person name="Chang J."/>
            <person name="Duong T.A."/>
            <person name="Schoeman C."/>
            <person name="Ma X."/>
            <person name="Roodt D."/>
            <person name="Barker N."/>
            <person name="Li Z."/>
            <person name="Van de Peer Y."/>
            <person name="Mizrachi E."/>
        </authorList>
    </citation>
    <scope>NUCLEOTIDE SEQUENCE</scope>
    <source>
        <tissue evidence="9">Young leaves</tissue>
    </source>
</reference>
<feature type="region of interest" description="Disordered" evidence="7">
    <location>
        <begin position="461"/>
        <end position="500"/>
    </location>
</feature>
<feature type="compositionally biased region" description="Basic and acidic residues" evidence="7">
    <location>
        <begin position="925"/>
        <end position="936"/>
    </location>
</feature>
<dbReference type="InterPro" id="IPR013083">
    <property type="entry name" value="Znf_RING/FYVE/PHD"/>
</dbReference>
<feature type="compositionally biased region" description="Basic and acidic residues" evidence="7">
    <location>
        <begin position="561"/>
        <end position="570"/>
    </location>
</feature>
<keyword evidence="5" id="KW-0804">Transcription</keyword>
<keyword evidence="2 6" id="KW-0863">Zinc-finger</keyword>
<dbReference type="InterPro" id="IPR001965">
    <property type="entry name" value="Znf_PHD"/>
</dbReference>
<dbReference type="Proteomes" id="UP001141806">
    <property type="component" value="Unassembled WGS sequence"/>
</dbReference>
<feature type="region of interest" description="Disordered" evidence="7">
    <location>
        <begin position="128"/>
        <end position="169"/>
    </location>
</feature>
<keyword evidence="4" id="KW-0805">Transcription regulation</keyword>
<dbReference type="PROSITE" id="PS50016">
    <property type="entry name" value="ZF_PHD_2"/>
    <property type="match status" value="1"/>
</dbReference>
<feature type="region of interest" description="Disordered" evidence="7">
    <location>
        <begin position="329"/>
        <end position="364"/>
    </location>
</feature>
<keyword evidence="3" id="KW-0862">Zinc</keyword>
<dbReference type="Pfam" id="PF23121">
    <property type="entry name" value="SPOC_AIPP2"/>
    <property type="match status" value="1"/>
</dbReference>
<sequence>MKRLRERTLRELYDVTDLLTQPEITPVLKGSCRIQGPVDEVDCDILTNTGLYQAEKGFGRHSLSEVARMKVESGTCNVCSAPCSSCMHFNRAVSFMASKIEDEFSDETCRGKAASRCSFNDAAVLPPSKSRACNDQQPTASETSNLISASSSHDSFSENAESKKNLRVFDTSDASEDVEILPKDSSGGTNGQDLPISKTFSGQRAVISASCQIASNVDRRTFLNQYQENKGFDCHDDNISCVSGANDADMPNGNHNVDMDRKNVSCSSASVCSFPSGGIEKEVNVHSASGCLVDYPWEESHNNSRRPGMLSNESVQKKCPPIAATLAFPHKTDSSEVPSSKEIYASNSSPKVHPPYSPSHGDKEIFSNADTKALEENSFSHFQREPSECSTEHVESPLDRVVISDGVAGLKTTVCNSADIPLNLENSKPSLVRSASSASMKVYLCLEAEGAIVSRDLETEAVKSSEQNEQLEKSRASPEVADTRDPPLQSQPIDESDGSDFVEDDVKVCDICGDAGREEMLAFCSRCSDGAEHTYCMQIMLDKVPEGDWLCEECKLKEETEKHKQDELDRVSGTSKASSLNGKDQSEGTGAVSPKLLPELDVIEAKLDVKDSDAEGTKVSSSHLLPAKRQSDNIEVASAPKRKALETNIGSPTASSPGRKAPLSREWSFKNLDKGKVKPSQQIPFSGNHTANNSQDTADSPATSGHNSSRTQSRLQLPRGTLLKSNSFSISSAKPKVKLMQEDVPPKQKLGTVVGVNDSKKEGIVKTIRKSMSFKTAIASRSNVIEAKVKMLPSNFNQSEEMRGIKKAKEQNLVDRKSSLKLDRLLVSSPSALSSVANTKADQKITSRAENIPSLSSATNYRDPKAVLPDGKLNASTKQTSLFGNRGAESPNAMAGFGEGRRLTSSSSSMLGAPSSNGKGTSVELKPRQVVPKEEPVSSSTLNGYKSGSKPDAIMQDGLPQFRESTNQEVRTREPPISRSRPIGGQKIRSHKCKEISHAAHCCPVGSPRVSVVEASSPRCSREVMSKSNKLKEAIEAIIMKKPGLYKRNKLGDQSDELSMLSTNLRCEAVPKDRLLASSSCLRNLNSGEGTNDEWEILESAATDSRKTTSVIDMKQHNAPPTELLRISKAAELDAAATLSGNKLKPSMRASHILTSAGTSQSQFSAIPEHDYIWQGGFEVQRSGMLPELCDGIQAHLSTRASPKVLEVVNKFPSKFQMEEVPRLSTWPVQFQEHPPTEDNVALYFFAKDLEGYERSYKSLLNNMIKNDLALKGNFDSIELLVFPSSQLPEKSQRWNMLFFFWGVFRGKRVNCLERILGCEKKLYQASSNAVTFDQDSSDNVMPVSLINCSSNQMDEDLSSFNGSSGAQQAAKSTVSSELPFSVVDLNCEAKESSPDQESLDFKSNFDEHDCGLNTFPLSSVRNDIQCTAMKSNGSPLSEQIDLERKPEIELQPTVQLKRQNGSFNKGKMVPADPTQWDSSTDGQDTLSLLKMRPVDISHAQGVGVRNTGNEKIQERINDHSRDQVRVQNKVKDERMVDLETASEENTVSDLVEKECSRSEFVNRKRLHPEFAQMVSPASGEMSTARSQAIPWKEKMECVLVDGESESKKMKRCFSEPFVCIGSEGQSSSSASFASHVHGFPSFTVKEQRHNGAYEDVMIPENSRATERHFFPMDFSPVRDHRFGRTSVPWKVPSSGDEDRLESDVPNLELALGPKLGRLALFGQTISEKNNNDKHLEPLTKKKDDDLCDVAASLSLSLAFPSSGKEQIVRPVSRTEQLLPERHQVDTSLLLFGRFSDT</sequence>
<evidence type="ECO:0000256" key="7">
    <source>
        <dbReference type="SAM" id="MobiDB-lite"/>
    </source>
</evidence>
<feature type="compositionally biased region" description="Polar residues" evidence="7">
    <location>
        <begin position="937"/>
        <end position="946"/>
    </location>
</feature>
<feature type="domain" description="PHD-type" evidence="8">
    <location>
        <begin position="506"/>
        <end position="557"/>
    </location>
</feature>
<feature type="region of interest" description="Disordered" evidence="7">
    <location>
        <begin position="966"/>
        <end position="988"/>
    </location>
</feature>
<dbReference type="GO" id="GO:0034244">
    <property type="term" value="P:negative regulation of transcription elongation by RNA polymerase II"/>
    <property type="evidence" value="ECO:0007669"/>
    <property type="project" value="InterPro"/>
</dbReference>
<keyword evidence="10" id="KW-1185">Reference proteome</keyword>
<accession>A0A9Q0K1S1</accession>
<evidence type="ECO:0000313" key="10">
    <source>
        <dbReference type="Proteomes" id="UP001141806"/>
    </source>
</evidence>
<dbReference type="Pfam" id="PF00628">
    <property type="entry name" value="PHD"/>
    <property type="match status" value="1"/>
</dbReference>
<evidence type="ECO:0000256" key="6">
    <source>
        <dbReference type="PROSITE-ProRule" id="PRU00146"/>
    </source>
</evidence>
<dbReference type="EMBL" id="JAMYWD010000010">
    <property type="protein sequence ID" value="KAJ4958790.1"/>
    <property type="molecule type" value="Genomic_DNA"/>
</dbReference>
<evidence type="ECO:0000256" key="1">
    <source>
        <dbReference type="ARBA" id="ARBA00022723"/>
    </source>
</evidence>
<feature type="region of interest" description="Disordered" evidence="7">
    <location>
        <begin position="561"/>
        <end position="595"/>
    </location>
</feature>
<feature type="region of interest" description="Disordered" evidence="7">
    <location>
        <begin position="612"/>
        <end position="722"/>
    </location>
</feature>
<feature type="compositionally biased region" description="Polar residues" evidence="7">
    <location>
        <begin position="679"/>
        <end position="715"/>
    </location>
</feature>
<name>A0A9Q0K1S1_9MAGN</name>
<protein>
    <recommendedName>
        <fullName evidence="8">PHD-type domain-containing protein</fullName>
    </recommendedName>
</protein>
<feature type="compositionally biased region" description="Polar residues" evidence="7">
    <location>
        <begin position="572"/>
        <end position="583"/>
    </location>
</feature>
<dbReference type="SMART" id="SM00249">
    <property type="entry name" value="PHD"/>
    <property type="match status" value="1"/>
</dbReference>
<feature type="compositionally biased region" description="Polar residues" evidence="7">
    <location>
        <begin position="131"/>
        <end position="159"/>
    </location>
</feature>